<evidence type="ECO:0000259" key="3">
    <source>
        <dbReference type="Pfam" id="PF01521"/>
    </source>
</evidence>
<feature type="compositionally biased region" description="Polar residues" evidence="2">
    <location>
        <begin position="1"/>
        <end position="24"/>
    </location>
</feature>
<dbReference type="InterPro" id="IPR000361">
    <property type="entry name" value="ATAP_core_dom"/>
</dbReference>
<dbReference type="GO" id="GO:0005506">
    <property type="term" value="F:iron ion binding"/>
    <property type="evidence" value="ECO:0007669"/>
    <property type="project" value="TreeGrafter"/>
</dbReference>
<dbReference type="InterPro" id="IPR035903">
    <property type="entry name" value="HesB-like_dom_sf"/>
</dbReference>
<organism evidence="4 5">
    <name type="scientific">Ustilago trichophora</name>
    <dbReference type="NCBI Taxonomy" id="86804"/>
    <lineage>
        <taxon>Eukaryota</taxon>
        <taxon>Fungi</taxon>
        <taxon>Dikarya</taxon>
        <taxon>Basidiomycota</taxon>
        <taxon>Ustilaginomycotina</taxon>
        <taxon>Ustilaginomycetes</taxon>
        <taxon>Ustilaginales</taxon>
        <taxon>Ustilaginaceae</taxon>
        <taxon>Ustilago</taxon>
    </lineage>
</organism>
<evidence type="ECO:0000256" key="1">
    <source>
        <dbReference type="ARBA" id="ARBA00006718"/>
    </source>
</evidence>
<reference evidence="4 5" key="1">
    <citation type="submission" date="2018-03" db="EMBL/GenBank/DDBJ databases">
        <authorList>
            <person name="Guldener U."/>
        </authorList>
    </citation>
    <scope>NUCLEOTIDE SEQUENCE [LARGE SCALE GENOMIC DNA]</scope>
    <source>
        <strain evidence="4 5">NBRC100155</strain>
    </source>
</reference>
<dbReference type="Pfam" id="PF01521">
    <property type="entry name" value="Fe-S_biosyn"/>
    <property type="match status" value="1"/>
</dbReference>
<dbReference type="EMBL" id="OOIN01000031">
    <property type="protein sequence ID" value="SPO30159.1"/>
    <property type="molecule type" value="Genomic_DNA"/>
</dbReference>
<dbReference type="PANTHER" id="PTHR43011:SF1">
    <property type="entry name" value="IRON-SULFUR CLUSTER ASSEMBLY 2 HOMOLOG, MITOCHONDRIAL"/>
    <property type="match status" value="1"/>
</dbReference>
<keyword evidence="5" id="KW-1185">Reference proteome</keyword>
<dbReference type="Proteomes" id="UP000324022">
    <property type="component" value="Unassembled WGS sequence"/>
</dbReference>
<dbReference type="NCBIfam" id="TIGR00049">
    <property type="entry name" value="iron-sulfur cluster assembly accessory protein"/>
    <property type="match status" value="1"/>
</dbReference>
<dbReference type="OrthoDB" id="1938621at2759"/>
<sequence length="210" mass="22503">MMRSILQSTSARSALRTAQASSPATRLASQVSRRALSALASSSAARTPLLASSGTTLPSISTSTSSLLVRTSQIRLATTLLRKPDEPDEPEVYRDGEPTIIATERAINQLQKVAERENNPSLALRVAVEPGGCHGYQYKMELTEEIEDDDFQFEVHPGVCILVDSISLALVRGSTIDYVTELIGSQFAIKNNPQAKGAGCGCGVSWEPVI</sequence>
<name>A0A5C3ELQ4_9BASI</name>
<dbReference type="GO" id="GO:0005739">
    <property type="term" value="C:mitochondrion"/>
    <property type="evidence" value="ECO:0007669"/>
    <property type="project" value="TreeGrafter"/>
</dbReference>
<evidence type="ECO:0000313" key="5">
    <source>
        <dbReference type="Proteomes" id="UP000324022"/>
    </source>
</evidence>
<protein>
    <submittedName>
        <fullName evidence="4">Related to ISA1 - mitochondrial matrix protein involved in biogenesis of the iron-sulfur cluster of Fe/S proteins</fullName>
    </submittedName>
</protein>
<dbReference type="PANTHER" id="PTHR43011">
    <property type="entry name" value="IRON-SULFUR CLUSTER ASSEMBLY 2 HOMOLOG, MITOCHONDRIAL"/>
    <property type="match status" value="1"/>
</dbReference>
<evidence type="ECO:0000313" key="4">
    <source>
        <dbReference type="EMBL" id="SPO30159.1"/>
    </source>
</evidence>
<dbReference type="AlphaFoldDB" id="A0A5C3ELQ4"/>
<dbReference type="GO" id="GO:0051539">
    <property type="term" value="F:4 iron, 4 sulfur cluster binding"/>
    <property type="evidence" value="ECO:0007669"/>
    <property type="project" value="TreeGrafter"/>
</dbReference>
<evidence type="ECO:0000256" key="2">
    <source>
        <dbReference type="SAM" id="MobiDB-lite"/>
    </source>
</evidence>
<dbReference type="SUPFAM" id="SSF89360">
    <property type="entry name" value="HesB-like domain"/>
    <property type="match status" value="1"/>
</dbReference>
<accession>A0A5C3ELQ4</accession>
<dbReference type="GO" id="GO:0051537">
    <property type="term" value="F:2 iron, 2 sulfur cluster binding"/>
    <property type="evidence" value="ECO:0007669"/>
    <property type="project" value="TreeGrafter"/>
</dbReference>
<dbReference type="Gene3D" id="2.60.300.12">
    <property type="entry name" value="HesB-like domain"/>
    <property type="match status" value="1"/>
</dbReference>
<dbReference type="FunFam" id="2.60.300.12:FF:000010">
    <property type="entry name" value="Unplaced genomic scaffold supercont1.5, whole genome shotgun sequence"/>
    <property type="match status" value="1"/>
</dbReference>
<feature type="region of interest" description="Disordered" evidence="2">
    <location>
        <begin position="1"/>
        <end position="26"/>
    </location>
</feature>
<dbReference type="GO" id="GO:0016226">
    <property type="term" value="P:iron-sulfur cluster assembly"/>
    <property type="evidence" value="ECO:0007669"/>
    <property type="project" value="InterPro"/>
</dbReference>
<dbReference type="InterPro" id="IPR016092">
    <property type="entry name" value="ATAP"/>
</dbReference>
<proteinExistence type="inferred from homology"/>
<gene>
    <name evidence="4" type="ORF">UTRI_05998</name>
</gene>
<comment type="similarity">
    <text evidence="1">Belongs to the HesB/IscA family.</text>
</comment>
<feature type="domain" description="Core" evidence="3">
    <location>
        <begin position="103"/>
        <end position="198"/>
    </location>
</feature>